<dbReference type="VEuPathDB" id="VectorBase:AALFPA_066469"/>
<evidence type="ECO:0000313" key="5">
    <source>
        <dbReference type="EMBL" id="JAV47154.1"/>
    </source>
</evidence>
<keyword evidence="3" id="KW-0964">Secreted</keyword>
<protein>
    <submittedName>
        <fullName evidence="5">Putative short salivary d7 protein</fullName>
    </submittedName>
</protein>
<evidence type="ECO:0000256" key="4">
    <source>
        <dbReference type="SAM" id="SignalP"/>
    </source>
</evidence>
<dbReference type="GO" id="GO:0005549">
    <property type="term" value="F:odorant binding"/>
    <property type="evidence" value="ECO:0007669"/>
    <property type="project" value="InterPro"/>
</dbReference>
<dbReference type="SUPFAM" id="SSF47565">
    <property type="entry name" value="Insect pheromone/odorant-binding proteins"/>
    <property type="match status" value="1"/>
</dbReference>
<name>A0A1W7R7M6_AEDAL</name>
<accession>A0A1W7R7M6</accession>
<dbReference type="InterPro" id="IPR036728">
    <property type="entry name" value="PBP_GOBP_sf"/>
</dbReference>
<dbReference type="VEuPathDB" id="VectorBase:AALC636_031304"/>
<reference evidence="5" key="1">
    <citation type="submission" date="2016-03" db="EMBL/GenBank/DDBJ databases">
        <title>RNAseq analyses of the sensorial organs of adult female Aedes albopictus.</title>
        <authorList>
            <person name="Fabrizio L."/>
            <person name="Ribeiro J.M."/>
            <person name="Arca B."/>
        </authorList>
    </citation>
    <scope>NUCLEOTIDE SEQUENCE</scope>
</reference>
<comment type="similarity">
    <text evidence="2">Belongs to the PBP/GOBP family.</text>
</comment>
<dbReference type="GO" id="GO:0005576">
    <property type="term" value="C:extracellular region"/>
    <property type="evidence" value="ECO:0007669"/>
    <property type="project" value="UniProtKB-SubCell"/>
</dbReference>
<comment type="subcellular location">
    <subcellularLocation>
        <location evidence="1">Secreted</location>
    </subcellularLocation>
</comment>
<sequence>MLYILLTLILPFLVTIIKANQVYPTCANEWSDPNDDYKQRMLCRAYRFDYDGYKSNSMYDFMDCTFIKMGWMNKDSRAWNVQKLAADMHAAGFPDRKAELIEIEGWCKLEFRNKLCAISYHRCLESSRKGIREFKEMIRKRETEFFGKNQCQGIQL</sequence>
<feature type="chain" id="PRO_5012032112" evidence="4">
    <location>
        <begin position="20"/>
        <end position="156"/>
    </location>
</feature>
<proteinExistence type="inferred from homology"/>
<dbReference type="AlphaFoldDB" id="A0A1W7R7M6"/>
<evidence type="ECO:0000256" key="1">
    <source>
        <dbReference type="ARBA" id="ARBA00004613"/>
    </source>
</evidence>
<feature type="signal peptide" evidence="4">
    <location>
        <begin position="1"/>
        <end position="19"/>
    </location>
</feature>
<keyword evidence="4" id="KW-0732">Signal</keyword>
<dbReference type="Gene3D" id="1.10.238.20">
    <property type="entry name" value="Pheromone/general odorant binding protein domain"/>
    <property type="match status" value="1"/>
</dbReference>
<evidence type="ECO:0000256" key="3">
    <source>
        <dbReference type="ARBA" id="ARBA00022525"/>
    </source>
</evidence>
<dbReference type="EMBL" id="GEHC01000491">
    <property type="protein sequence ID" value="JAV47154.1"/>
    <property type="molecule type" value="Transcribed_RNA"/>
</dbReference>
<organism evidence="5">
    <name type="scientific">Aedes albopictus</name>
    <name type="common">Asian tiger mosquito</name>
    <name type="synonym">Stegomyia albopicta</name>
    <dbReference type="NCBI Taxonomy" id="7160"/>
    <lineage>
        <taxon>Eukaryota</taxon>
        <taxon>Metazoa</taxon>
        <taxon>Ecdysozoa</taxon>
        <taxon>Arthropoda</taxon>
        <taxon>Hexapoda</taxon>
        <taxon>Insecta</taxon>
        <taxon>Pterygota</taxon>
        <taxon>Neoptera</taxon>
        <taxon>Endopterygota</taxon>
        <taxon>Diptera</taxon>
        <taxon>Nematocera</taxon>
        <taxon>Culicoidea</taxon>
        <taxon>Culicidae</taxon>
        <taxon>Culicinae</taxon>
        <taxon>Aedini</taxon>
        <taxon>Aedes</taxon>
        <taxon>Stegomyia</taxon>
    </lineage>
</organism>
<evidence type="ECO:0000256" key="2">
    <source>
        <dbReference type="ARBA" id="ARBA00008098"/>
    </source>
</evidence>